<feature type="transmembrane region" description="Helical" evidence="7">
    <location>
        <begin position="43"/>
        <end position="67"/>
    </location>
</feature>
<sequence length="310" mass="33274">MSALRQAQGAGARPGGPSTSSGNVLASERRHVLGITSPRRLPAWILAHLALLLVVLAFLGPMLWLIFGSLHSDSALTVELGGTWTLSNFLAVMTPETLWTPLLNSFILSAGTALLTVVCSALAAYPLSRYSMRFRRTFLYTIVFSTGLPITAVMVPVYVLFATFTLTDSRIATVLFMSATSLPFAIWMMKNFMDGVPVSLEEAAWTDGAGWFSSLRGIVLPLMAPGLAVVSIFVFVQQWGDFFIPFVLLQSPEKQPASVSIYTFFSSYGAVAYGQLAAFSILYTVPIIALYGVLSKALGGGFSFAGGLKG</sequence>
<reference evidence="11" key="1">
    <citation type="submission" date="2016-10" db="EMBL/GenBank/DDBJ databases">
        <authorList>
            <person name="Varghese N."/>
            <person name="Submissions S."/>
        </authorList>
    </citation>
    <scope>NUCLEOTIDE SEQUENCE [LARGE SCALE GENOMIC DNA]</scope>
    <source>
        <strain evidence="11">CGMCC 4.6856</strain>
    </source>
</reference>
<keyword evidence="11" id="KW-1185">Reference proteome</keyword>
<dbReference type="SUPFAM" id="SSF161098">
    <property type="entry name" value="MetI-like"/>
    <property type="match status" value="1"/>
</dbReference>
<dbReference type="RefSeq" id="WP_091183788.1">
    <property type="nucleotide sequence ID" value="NZ_FOFA01000008.1"/>
</dbReference>
<feature type="compositionally biased region" description="Low complexity" evidence="8">
    <location>
        <begin position="1"/>
        <end position="17"/>
    </location>
</feature>
<evidence type="ECO:0000256" key="3">
    <source>
        <dbReference type="ARBA" id="ARBA00022475"/>
    </source>
</evidence>
<evidence type="ECO:0000256" key="6">
    <source>
        <dbReference type="ARBA" id="ARBA00023136"/>
    </source>
</evidence>
<keyword evidence="4 7" id="KW-0812">Transmembrane</keyword>
<gene>
    <name evidence="10" type="ORF">SAMN05421756_10882</name>
</gene>
<dbReference type="STRING" id="1036181.SAMN05421756_10882"/>
<evidence type="ECO:0000256" key="1">
    <source>
        <dbReference type="ARBA" id="ARBA00004651"/>
    </source>
</evidence>
<comment type="subcellular location">
    <subcellularLocation>
        <location evidence="1 7">Cell membrane</location>
        <topology evidence="1 7">Multi-pass membrane protein</topology>
    </subcellularLocation>
</comment>
<dbReference type="AlphaFoldDB" id="A0A1H9KYW7"/>
<keyword evidence="10" id="KW-0762">Sugar transport</keyword>
<dbReference type="Pfam" id="PF00528">
    <property type="entry name" value="BPD_transp_1"/>
    <property type="match status" value="1"/>
</dbReference>
<evidence type="ECO:0000256" key="7">
    <source>
        <dbReference type="RuleBase" id="RU363032"/>
    </source>
</evidence>
<dbReference type="PANTHER" id="PTHR32243">
    <property type="entry name" value="MALTOSE TRANSPORT SYSTEM PERMEASE-RELATED"/>
    <property type="match status" value="1"/>
</dbReference>
<feature type="region of interest" description="Disordered" evidence="8">
    <location>
        <begin position="1"/>
        <end position="23"/>
    </location>
</feature>
<organism evidence="10 11">
    <name type="scientific">Microlunatus flavus</name>
    <dbReference type="NCBI Taxonomy" id="1036181"/>
    <lineage>
        <taxon>Bacteria</taxon>
        <taxon>Bacillati</taxon>
        <taxon>Actinomycetota</taxon>
        <taxon>Actinomycetes</taxon>
        <taxon>Propionibacteriales</taxon>
        <taxon>Propionibacteriaceae</taxon>
        <taxon>Microlunatus</taxon>
    </lineage>
</organism>
<dbReference type="Proteomes" id="UP000198504">
    <property type="component" value="Unassembled WGS sequence"/>
</dbReference>
<dbReference type="InterPro" id="IPR050901">
    <property type="entry name" value="BP-dep_ABC_trans_perm"/>
</dbReference>
<evidence type="ECO:0000313" key="10">
    <source>
        <dbReference type="EMBL" id="SER04431.1"/>
    </source>
</evidence>
<keyword evidence="5 7" id="KW-1133">Transmembrane helix</keyword>
<feature type="transmembrane region" description="Helical" evidence="7">
    <location>
        <begin position="137"/>
        <end position="159"/>
    </location>
</feature>
<evidence type="ECO:0000256" key="4">
    <source>
        <dbReference type="ARBA" id="ARBA00022692"/>
    </source>
</evidence>
<protein>
    <submittedName>
        <fullName evidence="10">Multiple sugar transport system permease protein</fullName>
    </submittedName>
</protein>
<keyword evidence="3" id="KW-1003">Cell membrane</keyword>
<comment type="similarity">
    <text evidence="7">Belongs to the binding-protein-dependent transport system permease family.</text>
</comment>
<dbReference type="CDD" id="cd06261">
    <property type="entry name" value="TM_PBP2"/>
    <property type="match status" value="1"/>
</dbReference>
<feature type="transmembrane region" description="Helical" evidence="7">
    <location>
        <begin position="272"/>
        <end position="294"/>
    </location>
</feature>
<feature type="transmembrane region" description="Helical" evidence="7">
    <location>
        <begin position="218"/>
        <end position="239"/>
    </location>
</feature>
<evidence type="ECO:0000256" key="2">
    <source>
        <dbReference type="ARBA" id="ARBA00022448"/>
    </source>
</evidence>
<dbReference type="InterPro" id="IPR035906">
    <property type="entry name" value="MetI-like_sf"/>
</dbReference>
<dbReference type="Gene3D" id="1.10.3720.10">
    <property type="entry name" value="MetI-like"/>
    <property type="match status" value="1"/>
</dbReference>
<dbReference type="PANTHER" id="PTHR32243:SF18">
    <property type="entry name" value="INNER MEMBRANE ABC TRANSPORTER PERMEASE PROTEIN YCJP"/>
    <property type="match status" value="1"/>
</dbReference>
<evidence type="ECO:0000256" key="8">
    <source>
        <dbReference type="SAM" id="MobiDB-lite"/>
    </source>
</evidence>
<dbReference type="GO" id="GO:0005886">
    <property type="term" value="C:plasma membrane"/>
    <property type="evidence" value="ECO:0007669"/>
    <property type="project" value="UniProtKB-SubCell"/>
</dbReference>
<feature type="transmembrane region" description="Helical" evidence="7">
    <location>
        <begin position="102"/>
        <end position="125"/>
    </location>
</feature>
<evidence type="ECO:0000256" key="5">
    <source>
        <dbReference type="ARBA" id="ARBA00022989"/>
    </source>
</evidence>
<dbReference type="EMBL" id="FOFA01000008">
    <property type="protein sequence ID" value="SER04431.1"/>
    <property type="molecule type" value="Genomic_DNA"/>
</dbReference>
<evidence type="ECO:0000259" key="9">
    <source>
        <dbReference type="PROSITE" id="PS50928"/>
    </source>
</evidence>
<dbReference type="OrthoDB" id="3228189at2"/>
<proteinExistence type="inferred from homology"/>
<keyword evidence="2 7" id="KW-0813">Transport</keyword>
<accession>A0A1H9KYW7</accession>
<name>A0A1H9KYW7_9ACTN</name>
<feature type="transmembrane region" description="Helical" evidence="7">
    <location>
        <begin position="171"/>
        <end position="189"/>
    </location>
</feature>
<dbReference type="InterPro" id="IPR000515">
    <property type="entry name" value="MetI-like"/>
</dbReference>
<keyword evidence="6 7" id="KW-0472">Membrane</keyword>
<feature type="domain" description="ABC transmembrane type-1" evidence="9">
    <location>
        <begin position="102"/>
        <end position="294"/>
    </location>
</feature>
<dbReference type="GO" id="GO:0055085">
    <property type="term" value="P:transmembrane transport"/>
    <property type="evidence" value="ECO:0007669"/>
    <property type="project" value="InterPro"/>
</dbReference>
<dbReference type="PROSITE" id="PS50928">
    <property type="entry name" value="ABC_TM1"/>
    <property type="match status" value="1"/>
</dbReference>
<evidence type="ECO:0000313" key="11">
    <source>
        <dbReference type="Proteomes" id="UP000198504"/>
    </source>
</evidence>